<feature type="domain" description="NAD-dependent epimerase/dehydratase" evidence="1">
    <location>
        <begin position="8"/>
        <end position="215"/>
    </location>
</feature>
<keyword evidence="3" id="KW-1185">Reference proteome</keyword>
<reference evidence="2 3" key="1">
    <citation type="submission" date="2020-08" db="EMBL/GenBank/DDBJ databases">
        <title>Genomic Encyclopedia of Type Strains, Phase IV (KMG-IV): sequencing the most valuable type-strain genomes for metagenomic binning, comparative biology and taxonomic classification.</title>
        <authorList>
            <person name="Goeker M."/>
        </authorList>
    </citation>
    <scope>NUCLEOTIDE SEQUENCE [LARGE SCALE GENOMIC DNA]</scope>
    <source>
        <strain evidence="2 3">DSM 25895</strain>
    </source>
</reference>
<dbReference type="PANTHER" id="PTHR12126">
    <property type="entry name" value="NADH-UBIQUINONE OXIDOREDUCTASE 39 KDA SUBUNIT-RELATED"/>
    <property type="match status" value="1"/>
</dbReference>
<proteinExistence type="predicted"/>
<gene>
    <name evidence="2" type="ORF">FHS88_001051</name>
</gene>
<comment type="caution">
    <text evidence="2">The sequence shown here is derived from an EMBL/GenBank/DDBJ whole genome shotgun (WGS) entry which is preliminary data.</text>
</comment>
<dbReference type="SUPFAM" id="SSF51735">
    <property type="entry name" value="NAD(P)-binding Rossmann-fold domains"/>
    <property type="match status" value="1"/>
</dbReference>
<protein>
    <submittedName>
        <fullName evidence="2">NADH dehydrogenase</fullName>
        <ecNumber evidence="2">1.6.99.3</ecNumber>
    </submittedName>
</protein>
<dbReference type="EMBL" id="JACIJE010000002">
    <property type="protein sequence ID" value="MBB5688935.1"/>
    <property type="molecule type" value="Genomic_DNA"/>
</dbReference>
<dbReference type="InterPro" id="IPR001509">
    <property type="entry name" value="Epimerase_deHydtase"/>
</dbReference>
<dbReference type="PANTHER" id="PTHR12126:SF11">
    <property type="entry name" value="NADH DEHYDROGENASE [UBIQUINONE] 1 ALPHA SUBCOMPLEX SUBUNIT 9, MITOCHONDRIAL"/>
    <property type="match status" value="1"/>
</dbReference>
<dbReference type="EC" id="1.6.99.3" evidence="2"/>
<evidence type="ECO:0000259" key="1">
    <source>
        <dbReference type="Pfam" id="PF01370"/>
    </source>
</evidence>
<evidence type="ECO:0000313" key="3">
    <source>
        <dbReference type="Proteomes" id="UP000562254"/>
    </source>
</evidence>
<dbReference type="InterPro" id="IPR051207">
    <property type="entry name" value="ComplexI_NDUFA9_subunit"/>
</dbReference>
<organism evidence="2 3">
    <name type="scientific">Neoroseomonas alkaliterrae</name>
    <dbReference type="NCBI Taxonomy" id="1452450"/>
    <lineage>
        <taxon>Bacteria</taxon>
        <taxon>Pseudomonadati</taxon>
        <taxon>Pseudomonadota</taxon>
        <taxon>Alphaproteobacteria</taxon>
        <taxon>Acetobacterales</taxon>
        <taxon>Acetobacteraceae</taxon>
        <taxon>Neoroseomonas</taxon>
    </lineage>
</organism>
<keyword evidence="2" id="KW-0560">Oxidoreductase</keyword>
<sequence length="316" mass="33229">MADRRVATVFGGAGFIGRHVVQRLAKQGWIVRVAGRDTEKAGRLRTLGAVAQVVPVAASVTDEASVARAVAGAEAVVNLVGILFERKPGDFTRIQAEGAGRVARLAAAAGARRLVHVSAIGADAGSPSAYARTKAEGEAAVREAFPAATILRPSVVFGPEDQFFNRFGALAAMLPVMPVVCGATRFQPVYVGDVADAVMAAIEREDAQGRTYELGGPRVMTMREVLEFVLEHTGRRRPLVPMPDGLVRLQARLGEMLPSPPLTRDQLILLGKDNVVSEGAAGLAALGIRAKAAEAIAPAYLARFRPGGLRREGLAA</sequence>
<name>A0A840XK06_9PROT</name>
<dbReference type="GO" id="GO:0016491">
    <property type="term" value="F:oxidoreductase activity"/>
    <property type="evidence" value="ECO:0007669"/>
    <property type="project" value="UniProtKB-KW"/>
</dbReference>
<dbReference type="Pfam" id="PF01370">
    <property type="entry name" value="Epimerase"/>
    <property type="match status" value="1"/>
</dbReference>
<dbReference type="Proteomes" id="UP000562254">
    <property type="component" value="Unassembled WGS sequence"/>
</dbReference>
<dbReference type="RefSeq" id="WP_184482007.1">
    <property type="nucleotide sequence ID" value="NZ_JAAEDJ010000055.1"/>
</dbReference>
<evidence type="ECO:0000313" key="2">
    <source>
        <dbReference type="EMBL" id="MBB5688935.1"/>
    </source>
</evidence>
<dbReference type="Gene3D" id="3.40.50.720">
    <property type="entry name" value="NAD(P)-binding Rossmann-like Domain"/>
    <property type="match status" value="1"/>
</dbReference>
<dbReference type="InterPro" id="IPR036291">
    <property type="entry name" value="NAD(P)-bd_dom_sf"/>
</dbReference>
<dbReference type="CDD" id="cd05271">
    <property type="entry name" value="NDUFA9_like_SDR_a"/>
    <property type="match status" value="1"/>
</dbReference>
<dbReference type="GO" id="GO:0044877">
    <property type="term" value="F:protein-containing complex binding"/>
    <property type="evidence" value="ECO:0007669"/>
    <property type="project" value="TreeGrafter"/>
</dbReference>
<dbReference type="FunFam" id="3.40.50.720:FF:000702">
    <property type="entry name" value="NADH dehydrogenase (Ubiquinone)"/>
    <property type="match status" value="1"/>
</dbReference>
<dbReference type="AlphaFoldDB" id="A0A840XK06"/>
<accession>A0A840XK06</accession>